<reference evidence="2 3" key="1">
    <citation type="submission" date="2013-08" db="EMBL/GenBank/DDBJ databases">
        <authorList>
            <person name="Weinstock G."/>
            <person name="Sodergren E."/>
            <person name="Wylie T."/>
            <person name="Fulton L."/>
            <person name="Fulton R."/>
            <person name="Fronick C."/>
            <person name="O'Laughlin M."/>
            <person name="Godfrey J."/>
            <person name="Miner T."/>
            <person name="Herter B."/>
            <person name="Appelbaum E."/>
            <person name="Cordes M."/>
            <person name="Lek S."/>
            <person name="Wollam A."/>
            <person name="Pepin K.H."/>
            <person name="Palsikar V.B."/>
            <person name="Mitreva M."/>
            <person name="Wilson R.K."/>
        </authorList>
    </citation>
    <scope>NUCLEOTIDE SEQUENCE [LARGE SCALE GENOMIC DNA]</scope>
    <source>
        <strain evidence="2 3">ATCC 700332</strain>
    </source>
</reference>
<dbReference type="Pfam" id="PF10047">
    <property type="entry name" value="DUF2281"/>
    <property type="match status" value="1"/>
</dbReference>
<evidence type="ECO:0000313" key="3">
    <source>
        <dbReference type="Proteomes" id="UP000016649"/>
    </source>
</evidence>
<evidence type="ECO:0000313" key="2">
    <source>
        <dbReference type="EMBL" id="ERJ91777.1"/>
    </source>
</evidence>
<keyword evidence="3" id="KW-1185">Reference proteome</keyword>
<sequence>MRWGDAIGGICMPLTAVQEKLKTIPDEYMDEVYNYLELLQYKILYKKQHEEPAKRFPNRRPDILKQPNFYMSPAFDEPLEDFKEYM</sequence>
<feature type="domain" description="DUF2281" evidence="1">
    <location>
        <begin position="17"/>
        <end position="85"/>
    </location>
</feature>
<accession>A0ABN0NWV6</accession>
<dbReference type="EMBL" id="AWVH01000041">
    <property type="protein sequence ID" value="ERJ91777.1"/>
    <property type="molecule type" value="Genomic_DNA"/>
</dbReference>
<protein>
    <submittedName>
        <fullName evidence="2">Toxin-antitoxin system, antitoxin component, PHD domain protein</fullName>
    </submittedName>
</protein>
<evidence type="ECO:0000259" key="1">
    <source>
        <dbReference type="Pfam" id="PF10047"/>
    </source>
</evidence>
<dbReference type="Proteomes" id="UP000016649">
    <property type="component" value="Unassembled WGS sequence"/>
</dbReference>
<comment type="caution">
    <text evidence="2">The sequence shown here is derived from an EMBL/GenBank/DDBJ whole genome shotgun (WGS) entry which is preliminary data.</text>
</comment>
<gene>
    <name evidence="2" type="ORF">HMPREF9193_01908</name>
</gene>
<dbReference type="InterPro" id="IPR018739">
    <property type="entry name" value="DUF2281"/>
</dbReference>
<organism evidence="2 3">
    <name type="scientific">Treponema lecithinolyticum ATCC 700332</name>
    <dbReference type="NCBI Taxonomy" id="1321815"/>
    <lineage>
        <taxon>Bacteria</taxon>
        <taxon>Pseudomonadati</taxon>
        <taxon>Spirochaetota</taxon>
        <taxon>Spirochaetia</taxon>
        <taxon>Spirochaetales</taxon>
        <taxon>Treponemataceae</taxon>
        <taxon>Treponema</taxon>
    </lineage>
</organism>
<proteinExistence type="predicted"/>
<name>A0ABN0NWV6_TRELE</name>